<keyword evidence="2" id="KW-1003">Cell membrane</keyword>
<keyword evidence="5 9" id="KW-1133">Transmembrane helix</keyword>
<evidence type="ECO:0000256" key="1">
    <source>
        <dbReference type="ARBA" id="ARBA00004651"/>
    </source>
</evidence>
<feature type="transmembrane region" description="Helical" evidence="9">
    <location>
        <begin position="187"/>
        <end position="206"/>
    </location>
</feature>
<organism evidence="10 11">
    <name type="scientific">Micromonospora echinaurantiaca</name>
    <dbReference type="NCBI Taxonomy" id="47857"/>
    <lineage>
        <taxon>Bacteria</taxon>
        <taxon>Bacillati</taxon>
        <taxon>Actinomycetota</taxon>
        <taxon>Actinomycetes</taxon>
        <taxon>Micromonosporales</taxon>
        <taxon>Micromonosporaceae</taxon>
        <taxon>Micromonospora</taxon>
    </lineage>
</organism>
<evidence type="ECO:0000256" key="9">
    <source>
        <dbReference type="SAM" id="Phobius"/>
    </source>
</evidence>
<evidence type="ECO:0000256" key="5">
    <source>
        <dbReference type="ARBA" id="ARBA00022989"/>
    </source>
</evidence>
<comment type="subcellular location">
    <subcellularLocation>
        <location evidence="1">Cell membrane</location>
        <topology evidence="1">Multi-pass membrane protein</topology>
    </subcellularLocation>
</comment>
<evidence type="ECO:0000256" key="7">
    <source>
        <dbReference type="ARBA" id="ARBA00024033"/>
    </source>
</evidence>
<evidence type="ECO:0000313" key="11">
    <source>
        <dbReference type="Proteomes" id="UP000198217"/>
    </source>
</evidence>
<evidence type="ECO:0000256" key="8">
    <source>
        <dbReference type="SAM" id="MobiDB-lite"/>
    </source>
</evidence>
<sequence>MTRGSDRSKDQEPPASPAAIPVQTQRQRGPGNLSLAVSATAKALIASPIVILLATATRLIVISNYDTATATTIASTTGAVGTLLGTVIPLLPAFFPVLFLALVLYRKMVLALLAGVATILVSPAYASAPEALESAWQRFVTVFTGPARLPEWVEENESNIDTFPAMWRALTADIGSPGDVVDVAADWRIQSTLYCLSAFALAVNAGRRWRHSREDRSISWTSVKFRILPLWMPVLALFILALTDRMYQLPGEPSAVPEIVQQPWLPPEKVTLTNGKSWIGYTLSYKDGWHVLLEDQGRTILYFRANEVKSRTVCRASTKLRAERPPLIRLGPPIPDGVPDCRQETARSTRASG</sequence>
<keyword evidence="11" id="KW-1185">Reference proteome</keyword>
<proteinExistence type="inferred from homology"/>
<dbReference type="EMBL" id="LT607750">
    <property type="protein sequence ID" value="SCG53750.1"/>
    <property type="molecule type" value="Genomic_DNA"/>
</dbReference>
<name>A0A1C5I635_9ACTN</name>
<accession>A0A1C5I635</accession>
<feature type="transmembrane region" description="Helical" evidence="9">
    <location>
        <begin position="227"/>
        <end position="247"/>
    </location>
</feature>
<dbReference type="Pfam" id="PF09594">
    <property type="entry name" value="GT87"/>
    <property type="match status" value="1"/>
</dbReference>
<dbReference type="Proteomes" id="UP000198217">
    <property type="component" value="Chromosome I"/>
</dbReference>
<evidence type="ECO:0000256" key="4">
    <source>
        <dbReference type="ARBA" id="ARBA00022692"/>
    </source>
</evidence>
<keyword evidence="4 9" id="KW-0812">Transmembrane</keyword>
<dbReference type="GO" id="GO:0005886">
    <property type="term" value="C:plasma membrane"/>
    <property type="evidence" value="ECO:0007669"/>
    <property type="project" value="UniProtKB-SubCell"/>
</dbReference>
<dbReference type="GO" id="GO:0016758">
    <property type="term" value="F:hexosyltransferase activity"/>
    <property type="evidence" value="ECO:0007669"/>
    <property type="project" value="InterPro"/>
</dbReference>
<gene>
    <name evidence="10" type="ORF">GA0070609_2869</name>
</gene>
<dbReference type="InterPro" id="IPR018584">
    <property type="entry name" value="GT87"/>
</dbReference>
<comment type="similarity">
    <text evidence="7">Belongs to the glycosyltransferase 87 family.</text>
</comment>
<feature type="compositionally biased region" description="Basic and acidic residues" evidence="8">
    <location>
        <begin position="1"/>
        <end position="12"/>
    </location>
</feature>
<evidence type="ECO:0000313" key="10">
    <source>
        <dbReference type="EMBL" id="SCG53750.1"/>
    </source>
</evidence>
<feature type="transmembrane region" description="Helical" evidence="9">
    <location>
        <begin position="33"/>
        <end position="60"/>
    </location>
</feature>
<evidence type="ECO:0000256" key="6">
    <source>
        <dbReference type="ARBA" id="ARBA00023136"/>
    </source>
</evidence>
<keyword evidence="6 9" id="KW-0472">Membrane</keyword>
<feature type="transmembrane region" description="Helical" evidence="9">
    <location>
        <begin position="80"/>
        <end position="102"/>
    </location>
</feature>
<reference evidence="10 11" key="1">
    <citation type="submission" date="2016-06" db="EMBL/GenBank/DDBJ databases">
        <authorList>
            <person name="Kjaerup R.B."/>
            <person name="Dalgaard T.S."/>
            <person name="Juul-Madsen H.R."/>
        </authorList>
    </citation>
    <scope>NUCLEOTIDE SEQUENCE [LARGE SCALE GENOMIC DNA]</scope>
    <source>
        <strain evidence="10 11">DSM 43904</strain>
    </source>
</reference>
<feature type="region of interest" description="Disordered" evidence="8">
    <location>
        <begin position="331"/>
        <end position="353"/>
    </location>
</feature>
<keyword evidence="3" id="KW-0808">Transferase</keyword>
<dbReference type="AlphaFoldDB" id="A0A1C5I635"/>
<feature type="region of interest" description="Disordered" evidence="8">
    <location>
        <begin position="1"/>
        <end position="29"/>
    </location>
</feature>
<protein>
    <submittedName>
        <fullName evidence="10">Uncharacterized protein</fullName>
    </submittedName>
</protein>
<evidence type="ECO:0000256" key="3">
    <source>
        <dbReference type="ARBA" id="ARBA00022679"/>
    </source>
</evidence>
<feature type="transmembrane region" description="Helical" evidence="9">
    <location>
        <begin position="109"/>
        <end position="128"/>
    </location>
</feature>
<evidence type="ECO:0000256" key="2">
    <source>
        <dbReference type="ARBA" id="ARBA00022475"/>
    </source>
</evidence>